<organism evidence="2 3">
    <name type="scientific">Henosepilachna vigintioctopunctata</name>
    <dbReference type="NCBI Taxonomy" id="420089"/>
    <lineage>
        <taxon>Eukaryota</taxon>
        <taxon>Metazoa</taxon>
        <taxon>Ecdysozoa</taxon>
        <taxon>Arthropoda</taxon>
        <taxon>Hexapoda</taxon>
        <taxon>Insecta</taxon>
        <taxon>Pterygota</taxon>
        <taxon>Neoptera</taxon>
        <taxon>Endopterygota</taxon>
        <taxon>Coleoptera</taxon>
        <taxon>Polyphaga</taxon>
        <taxon>Cucujiformia</taxon>
        <taxon>Coccinelloidea</taxon>
        <taxon>Coccinellidae</taxon>
        <taxon>Epilachninae</taxon>
        <taxon>Epilachnini</taxon>
        <taxon>Henosepilachna</taxon>
    </lineage>
</organism>
<evidence type="ECO:0000313" key="3">
    <source>
        <dbReference type="Proteomes" id="UP001431783"/>
    </source>
</evidence>
<feature type="region of interest" description="Disordered" evidence="1">
    <location>
        <begin position="342"/>
        <end position="419"/>
    </location>
</feature>
<feature type="compositionally biased region" description="Polar residues" evidence="1">
    <location>
        <begin position="401"/>
        <end position="410"/>
    </location>
</feature>
<feature type="compositionally biased region" description="Low complexity" evidence="1">
    <location>
        <begin position="371"/>
        <end position="384"/>
    </location>
</feature>
<accession>A0AAW1TKF7</accession>
<sequence>MVTNYQGSGEPLQANTVSPRIFKFLKRYVDTLLPGEKIVILTFNEFPFRDFVPMTKEGYSNGEKLPSHLIVPCIRFVVSKKFHFLGSLFFHEEFLKNKPDKFGKDISECIKLYILALQNINLQVVATVCPLTATFHQAVVILTDIPYLEDYDGPLFYNVGKNEEIMHFHDPKYIRNSFIRWFMLFDLEFTLSGQRFEASKYDITEGLSYENKPLLLQKSYSNNKFYDHISSYYFSNKMSMTIRKLIKHGVLGKQAIGTSLFINMFRQVFNRLYGLNNEGFDKFDFERVNEYIDFITSVRATQHPHEENNEDDVYFNLPSTSTSESKSGLTTIEKCIKDTPRTSRALYTQPGKPLDTIKEDTKFEPVTFPKSSSETIPSTSSAPSQTGSKKKKKKKVKKKQNQCSESSTQFNKGNKVKDDKGNVKDELLLLYQKPSQDVKDNGEFVLCTTEKYQEIQAQNALSSDHSYALPYEENDELDRNFWMHEMLQSDTSNQPQKTNVIPNNKLHQKYDKKVLSPVQNQIEINVNKNIDQSIVRNSNLNENIRKYKNVNKTNSSAVRKISLDDESNKENITKNFCSSTFEDTLDIITKKTEALKLDVEPSYSISDPDDSTEYQFEQMNTVKNKIDDISESKREQTLKEPPFMSDNICKLAVDILHSYLTKDQVRALLVPESALENAERFKSLMDYLKNHGSQNDEIVNDETELTEPLREDFKANNIETYKQKSIQGSSQIDQNQSVTEEIKLQLEMNIPQLDNPTDNVGINLIKINPNDINMTSVETGEKSNIKIINSDPLQESFTSIDVDANDIKAISLKPGVKNILQFDNIQSGTIKMHIIKSGTDGFNDERIDIKLVSTDCAQQPTVDICNDDKQNKSVSAEGSLSSVYSQLNANMDSLKIKIENKCDQDIDNKCLEQPMLDSLPYSEPRQSVDDKGNLTPQLNTVESDNVPSDNAKMNLVKISHSGIERASGDISEYDPLKINKNTYITGTKSSKNVIDISYLKQDDYSAAEKLQPLINSGPSKNIESSTSEFNIEGQRFSDISSYYPGNISDTLVEDFPYSNNMELLADTSVNLASYAKVLNAGSNNPGKTCSFQTIETRNTKNINTYGELYPQYQKALNSSTGDIIAKLDLYPDYNIEDAEAQPRVSTEQSDKCTLSDFNSEYDDFDEIIMNKQVTRIINNLEEKDAQTANIEQQTDLFSVAPSTSKEQLPKKKFVKREISYPVSESGVVKKTIFHRDKTEEYIATPKNVIKNSDNITDKSKVTSTKASYSKTLGLKKKKQLERMREEQYKKVANTISQTIRTFSDIFNLPDSNEEKYLRISRASLEFVYDLKNVNKNTDVKMKQKLVEAAYHKLCLSILGNNIDNPEAHQKMRELMPILQEIATPAQDNSDDASSKSLSAYISKASFSKEIPKGNSQIGETNYVREDVPNLWSNNIRGMEMLFRRLGGEKVHFELSPELFKTEHVVQMMNFIQVNGPAIESFPLDQECLPINLPECFDTLKPYGSVLLVED</sequence>
<keyword evidence="3" id="KW-1185">Reference proteome</keyword>
<comment type="caution">
    <text evidence="2">The sequence shown here is derived from an EMBL/GenBank/DDBJ whole genome shotgun (WGS) entry which is preliminary data.</text>
</comment>
<evidence type="ECO:0000313" key="2">
    <source>
        <dbReference type="EMBL" id="KAK9870535.1"/>
    </source>
</evidence>
<name>A0AAW1TKF7_9CUCU</name>
<reference evidence="2 3" key="1">
    <citation type="submission" date="2023-03" db="EMBL/GenBank/DDBJ databases">
        <title>Genome insight into feeding habits of ladybird beetles.</title>
        <authorList>
            <person name="Li H.-S."/>
            <person name="Huang Y.-H."/>
            <person name="Pang H."/>
        </authorList>
    </citation>
    <scope>NUCLEOTIDE SEQUENCE [LARGE SCALE GENOMIC DNA]</scope>
    <source>
        <strain evidence="2">SYSU_2023b</strain>
        <tissue evidence="2">Whole body</tissue>
    </source>
</reference>
<evidence type="ECO:0000256" key="1">
    <source>
        <dbReference type="SAM" id="MobiDB-lite"/>
    </source>
</evidence>
<feature type="compositionally biased region" description="Polar residues" evidence="1">
    <location>
        <begin position="317"/>
        <end position="329"/>
    </location>
</feature>
<dbReference type="Proteomes" id="UP001431783">
    <property type="component" value="Unassembled WGS sequence"/>
</dbReference>
<protein>
    <submittedName>
        <fullName evidence="2">Uncharacterized protein</fullName>
    </submittedName>
</protein>
<feature type="region of interest" description="Disordered" evidence="1">
    <location>
        <begin position="303"/>
        <end position="329"/>
    </location>
</feature>
<gene>
    <name evidence="2" type="ORF">WA026_008099</name>
</gene>
<proteinExistence type="predicted"/>
<feature type="compositionally biased region" description="Basic residues" evidence="1">
    <location>
        <begin position="388"/>
        <end position="400"/>
    </location>
</feature>
<dbReference type="EMBL" id="JARQZJ010000003">
    <property type="protein sequence ID" value="KAK9870535.1"/>
    <property type="molecule type" value="Genomic_DNA"/>
</dbReference>